<evidence type="ECO:0000313" key="2">
    <source>
        <dbReference type="Proteomes" id="UP000010111"/>
    </source>
</evidence>
<evidence type="ECO:0000313" key="1">
    <source>
        <dbReference type="EMBL" id="CCC73828.1"/>
    </source>
</evidence>
<accession>G0VQX8</accession>
<dbReference type="KEGG" id="med:MELS_1609"/>
<dbReference type="AlphaFoldDB" id="G0VQX8"/>
<name>G0VQX8_MEGEL</name>
<organism evidence="1 2">
    <name type="scientific">Megasphaera elsdenii DSM 20460</name>
    <dbReference type="NCBI Taxonomy" id="1064535"/>
    <lineage>
        <taxon>Bacteria</taxon>
        <taxon>Bacillati</taxon>
        <taxon>Bacillota</taxon>
        <taxon>Negativicutes</taxon>
        <taxon>Veillonellales</taxon>
        <taxon>Veillonellaceae</taxon>
        <taxon>Megasphaera</taxon>
    </lineage>
</organism>
<gene>
    <name evidence="1" type="ORF">MELS_1609</name>
</gene>
<dbReference type="EMBL" id="HE576794">
    <property type="protein sequence ID" value="CCC73828.1"/>
    <property type="molecule type" value="Genomic_DNA"/>
</dbReference>
<dbReference type="Proteomes" id="UP000010111">
    <property type="component" value="Chromosome"/>
</dbReference>
<dbReference type="HOGENOM" id="CLU_1823059_0_0_9"/>
<sequence>MTAQEAESLLHRLLKRCKFEPSIAEVMEEWYAIVRENRRPQVFRPGPAQTVPQRHINRLKDTRQALLEGRPIEGLNLSKELIRFARSFFPEISLPVIERNRLEISNCMTDRQKDLERKDGYMTYMKLNKNGVITLYMSKIQ</sequence>
<reference evidence="1 2" key="1">
    <citation type="journal article" date="2011" name="J. Bacteriol.">
        <title>Genome Sequence of the Ruminal Bacterium Megasphaera elsdenii.</title>
        <authorList>
            <person name="Marx H."/>
            <person name="Graf A.B."/>
            <person name="Tatto N."/>
            <person name="Thallinger G.G."/>
            <person name="Mattanovich D."/>
            <person name="Sauer M."/>
        </authorList>
    </citation>
    <scope>NUCLEOTIDE SEQUENCE [LARGE SCALE GENOMIC DNA]</scope>
    <source>
        <strain evidence="1 2">DSM 20460</strain>
    </source>
</reference>
<dbReference type="STRING" id="1064535.MELS_1609"/>
<keyword evidence="2" id="KW-1185">Reference proteome</keyword>
<proteinExistence type="predicted"/>
<protein>
    <submittedName>
        <fullName evidence="1">Uncharacterized protein</fullName>
    </submittedName>
</protein>